<dbReference type="EMBL" id="AZFC01000002">
    <property type="protein sequence ID" value="KRL50392.1"/>
    <property type="molecule type" value="Genomic_DNA"/>
</dbReference>
<dbReference type="Proteomes" id="UP000051835">
    <property type="component" value="Unassembled WGS sequence"/>
</dbReference>
<sequence length="95" mass="10711">MRYNGTKQLAPKGMIVMDEVVLFNPGDSIGNFHDYHEAVQTAQIYQERHTDSGHVLVVKSDKGEPSFDIFLAEQQLDNGQSKFKPAKPYTVSKKL</sequence>
<evidence type="ECO:0000313" key="2">
    <source>
        <dbReference type="Proteomes" id="UP000051835"/>
    </source>
</evidence>
<reference evidence="1 2" key="1">
    <citation type="journal article" date="2015" name="Genome Announc.">
        <title>Expanding the biotechnology potential of lactobacilli through comparative genomics of 213 strains and associated genera.</title>
        <authorList>
            <person name="Sun Z."/>
            <person name="Harris H.M."/>
            <person name="McCann A."/>
            <person name="Guo C."/>
            <person name="Argimon S."/>
            <person name="Zhang W."/>
            <person name="Yang X."/>
            <person name="Jeffery I.B."/>
            <person name="Cooney J.C."/>
            <person name="Kagawa T.F."/>
            <person name="Liu W."/>
            <person name="Song Y."/>
            <person name="Salvetti E."/>
            <person name="Wrobel A."/>
            <person name="Rasinkangas P."/>
            <person name="Parkhill J."/>
            <person name="Rea M.C."/>
            <person name="O'Sullivan O."/>
            <person name="Ritari J."/>
            <person name="Douillard F.P."/>
            <person name="Paul Ross R."/>
            <person name="Yang R."/>
            <person name="Briner A.E."/>
            <person name="Felis G.E."/>
            <person name="de Vos W.M."/>
            <person name="Barrangou R."/>
            <person name="Klaenhammer T.R."/>
            <person name="Caufield P.W."/>
            <person name="Cui Y."/>
            <person name="Zhang H."/>
            <person name="O'Toole P.W."/>
        </authorList>
    </citation>
    <scope>NUCLEOTIDE SEQUENCE [LARGE SCALE GENOMIC DNA]</scope>
    <source>
        <strain evidence="1 2">DSM 15429</strain>
    </source>
</reference>
<proteinExistence type="predicted"/>
<comment type="caution">
    <text evidence="1">The sequence shown here is derived from an EMBL/GenBank/DDBJ whole genome shotgun (WGS) entry which is preliminary data.</text>
</comment>
<dbReference type="PATRIC" id="fig|1423805.4.peg.2109"/>
<organism evidence="1 2">
    <name type="scientific">Levilactobacillus spicheri DSM 15429</name>
    <dbReference type="NCBI Taxonomy" id="1423805"/>
    <lineage>
        <taxon>Bacteria</taxon>
        <taxon>Bacillati</taxon>
        <taxon>Bacillota</taxon>
        <taxon>Bacilli</taxon>
        <taxon>Lactobacillales</taxon>
        <taxon>Lactobacillaceae</taxon>
        <taxon>Levilactobacillus</taxon>
    </lineage>
</organism>
<name>A0A0R1RB37_9LACO</name>
<accession>A0A0R1RB37</accession>
<gene>
    <name evidence="1" type="ORF">FD37_GL002057</name>
</gene>
<evidence type="ECO:0000313" key="1">
    <source>
        <dbReference type="EMBL" id="KRL50392.1"/>
    </source>
</evidence>
<protein>
    <submittedName>
        <fullName evidence="1">Uncharacterized protein</fullName>
    </submittedName>
</protein>
<dbReference type="AlphaFoldDB" id="A0A0R1RB37"/>